<dbReference type="Proteomes" id="UP001060504">
    <property type="component" value="Unassembled WGS sequence"/>
</dbReference>
<dbReference type="PANTHER" id="PTHR24322">
    <property type="entry name" value="PKSB"/>
    <property type="match status" value="1"/>
</dbReference>
<evidence type="ECO:0000313" key="4">
    <source>
        <dbReference type="EMBL" id="GJF10678.1"/>
    </source>
</evidence>
<accession>A0ABQ4V6E3</accession>
<evidence type="ECO:0000256" key="3">
    <source>
        <dbReference type="RuleBase" id="RU000363"/>
    </source>
</evidence>
<evidence type="ECO:0000256" key="1">
    <source>
        <dbReference type="ARBA" id="ARBA00006484"/>
    </source>
</evidence>
<dbReference type="PANTHER" id="PTHR24322:SF736">
    <property type="entry name" value="RETINOL DEHYDROGENASE 10"/>
    <property type="match status" value="1"/>
</dbReference>
<organism evidence="4 5">
    <name type="scientific">Mycolicibacterium cyprinidarum</name>
    <dbReference type="NCBI Taxonomy" id="2860311"/>
    <lineage>
        <taxon>Bacteria</taxon>
        <taxon>Bacillati</taxon>
        <taxon>Actinomycetota</taxon>
        <taxon>Actinomycetes</taxon>
        <taxon>Mycobacteriales</taxon>
        <taxon>Mycobacteriaceae</taxon>
        <taxon>Mycolicibacterium</taxon>
    </lineage>
</organism>
<reference evidence="4 5" key="1">
    <citation type="submission" date="2021-08" db="EMBL/GenBank/DDBJ databases">
        <title>Draft genome sequence of Mycolicibacterium sp. NGTWS1702 strain.</title>
        <authorList>
            <person name="Matsumoto M."/>
            <person name="Tang B.C.C."/>
            <person name="Machida Y."/>
            <person name="Matoyama H."/>
            <person name="Kishihara T."/>
            <person name="Sato S."/>
            <person name="Kondo I."/>
            <person name="Sano M."/>
            <person name="Kato G."/>
        </authorList>
    </citation>
    <scope>NUCLEOTIDE SEQUENCE [LARGE SCALE GENOMIC DNA]</scope>
    <source>
        <strain evidence="4 5">NGTWSNA01</strain>
    </source>
</reference>
<dbReference type="InterPro" id="IPR002347">
    <property type="entry name" value="SDR_fam"/>
</dbReference>
<dbReference type="Pfam" id="PF00106">
    <property type="entry name" value="adh_short"/>
    <property type="match status" value="1"/>
</dbReference>
<sequence>MIRNFEGKVAVITGAANGIGRALALGFAAEGMQVVAADIDESGAMETVARIGSGAVARRVDVSDAESVATLADGCFTEFGHVDLLVNNAGVFQGGLSWERSIQDWEWTLGVNVYGIIHGIRSFVPRMMAQDTDGHVLNTASVAAFVSAPASAPYVVSKCAALALSECLAHDLAAVGSKIGASVLTPSSFDTGIAQTAGVRPERFGTDDTADGKGTAEALATMLLAGMAPDAAVKPVLDAIRSGEFLIPTRPSYSEQIHNRYDSLLARKLPPLVAVD</sequence>
<dbReference type="CDD" id="cd05233">
    <property type="entry name" value="SDR_c"/>
    <property type="match status" value="1"/>
</dbReference>
<comment type="caution">
    <text evidence="4">The sequence shown here is derived from an EMBL/GenBank/DDBJ whole genome shotgun (WGS) entry which is preliminary data.</text>
</comment>
<name>A0ABQ4V6E3_9MYCO</name>
<evidence type="ECO:0000256" key="2">
    <source>
        <dbReference type="ARBA" id="ARBA00023002"/>
    </source>
</evidence>
<dbReference type="EMBL" id="BPRH01000741">
    <property type="protein sequence ID" value="GJF10678.1"/>
    <property type="molecule type" value="Genomic_DNA"/>
</dbReference>
<keyword evidence="2" id="KW-0560">Oxidoreductase</keyword>
<dbReference type="Gene3D" id="3.40.50.720">
    <property type="entry name" value="NAD(P)-binding Rossmann-like Domain"/>
    <property type="match status" value="1"/>
</dbReference>
<comment type="similarity">
    <text evidence="1 3">Belongs to the short-chain dehydrogenases/reductases (SDR) family.</text>
</comment>
<dbReference type="PRINTS" id="PR00080">
    <property type="entry name" value="SDRFAMILY"/>
</dbReference>
<dbReference type="InterPro" id="IPR036291">
    <property type="entry name" value="NAD(P)-bd_dom_sf"/>
</dbReference>
<gene>
    <name evidence="4" type="ORF">NGTWS1702_06780</name>
</gene>
<proteinExistence type="inferred from homology"/>
<dbReference type="SUPFAM" id="SSF51735">
    <property type="entry name" value="NAD(P)-binding Rossmann-fold domains"/>
    <property type="match status" value="1"/>
</dbReference>
<protein>
    <submittedName>
        <fullName evidence="4">Oxidoreductase</fullName>
    </submittedName>
</protein>
<dbReference type="PRINTS" id="PR00081">
    <property type="entry name" value="GDHRDH"/>
</dbReference>
<keyword evidence="5" id="KW-1185">Reference proteome</keyword>
<evidence type="ECO:0000313" key="5">
    <source>
        <dbReference type="Proteomes" id="UP001060504"/>
    </source>
</evidence>